<organism evidence="3 4">
    <name type="scientific">Mesocestoides corti</name>
    <name type="common">Flatworm</name>
    <dbReference type="NCBI Taxonomy" id="53468"/>
    <lineage>
        <taxon>Eukaryota</taxon>
        <taxon>Metazoa</taxon>
        <taxon>Spiralia</taxon>
        <taxon>Lophotrochozoa</taxon>
        <taxon>Platyhelminthes</taxon>
        <taxon>Cestoda</taxon>
        <taxon>Eucestoda</taxon>
        <taxon>Cyclophyllidea</taxon>
        <taxon>Mesocestoididae</taxon>
        <taxon>Mesocestoides</taxon>
    </lineage>
</organism>
<feature type="compositionally biased region" description="Polar residues" evidence="2">
    <location>
        <begin position="77"/>
        <end position="92"/>
    </location>
</feature>
<feature type="compositionally biased region" description="Polar residues" evidence="2">
    <location>
        <begin position="452"/>
        <end position="466"/>
    </location>
</feature>
<feature type="coiled-coil region" evidence="1">
    <location>
        <begin position="400"/>
        <end position="431"/>
    </location>
</feature>
<dbReference type="EMBL" id="UXSR01005441">
    <property type="protein sequence ID" value="VDD82023.1"/>
    <property type="molecule type" value="Genomic_DNA"/>
</dbReference>
<feature type="compositionally biased region" description="Low complexity" evidence="2">
    <location>
        <begin position="467"/>
        <end position="478"/>
    </location>
</feature>
<sequence>MAKRGSIRRGFGGEYRKPDPSAAASPRTPRPAPQRNRTPAVPQLPASSASPGVNFIPDRANASFGDIFTAVLGSKLASQSVPKKPQVQSTQDVEPPPPPEQRLGTEKRTPTSPAYLEPTTFVCRPREDRERQLDTRCLRIIRKLNAYTEYQEIVRRFASQDGDEDVDVSTQGCVDKSKLRSSCGLRAYLLKILRLKEPRHSLAVSQTTLLCSDKLFAAFSTRRITRGNSTLDHPSELEDSWTLDRSMTNASPGHSTNLTPETLLRRLARSLSTRLAHKRNLLEHATNNVTELEKETDVVRCVLRKVAEAIPQMRTEVDACYFHIPHTSPSPAEPVEMKVCQVPSAGRLPPGRRVLTQDVTSNLSARFDRLLSSQTSVLELLCQLTRRLYSVERRIESFPLQSRRQQLKEQINEAQRLRDDLENTKARLLTGLQYQFYVLHDSQAKSDDVKSNETSFSMSDGQECYNSSGRSSPSSLPRSGTDSAVCLAEFVSRHLVKYLQALLIKLSLEAEIFHDQEVVDCIGEHLRLVASFSP</sequence>
<feature type="region of interest" description="Disordered" evidence="2">
    <location>
        <begin position="1"/>
        <end position="56"/>
    </location>
</feature>
<accession>A0A158QVJ2</accession>
<evidence type="ECO:0000256" key="1">
    <source>
        <dbReference type="SAM" id="Coils"/>
    </source>
</evidence>
<evidence type="ECO:0000313" key="4">
    <source>
        <dbReference type="Proteomes" id="UP000267029"/>
    </source>
</evidence>
<proteinExistence type="predicted"/>
<dbReference type="Proteomes" id="UP000267029">
    <property type="component" value="Unassembled WGS sequence"/>
</dbReference>
<dbReference type="AlphaFoldDB" id="A0A158QVJ2"/>
<evidence type="ECO:0000256" key="2">
    <source>
        <dbReference type="SAM" id="MobiDB-lite"/>
    </source>
</evidence>
<feature type="region of interest" description="Disordered" evidence="2">
    <location>
        <begin position="77"/>
        <end position="116"/>
    </location>
</feature>
<keyword evidence="4" id="KW-1185">Reference proteome</keyword>
<feature type="region of interest" description="Disordered" evidence="2">
    <location>
        <begin position="449"/>
        <end position="478"/>
    </location>
</feature>
<reference evidence="3 4" key="1">
    <citation type="submission" date="2018-10" db="EMBL/GenBank/DDBJ databases">
        <authorList>
            <consortium name="Pathogen Informatics"/>
        </authorList>
    </citation>
    <scope>NUCLEOTIDE SEQUENCE [LARGE SCALE GENOMIC DNA]</scope>
</reference>
<protein>
    <submittedName>
        <fullName evidence="3">Uncharacterized protein</fullName>
    </submittedName>
</protein>
<evidence type="ECO:0000313" key="3">
    <source>
        <dbReference type="EMBL" id="VDD82023.1"/>
    </source>
</evidence>
<keyword evidence="1" id="KW-0175">Coiled coil</keyword>
<name>A0A158QVJ2_MESCO</name>
<gene>
    <name evidence="3" type="ORF">MCOS_LOCUS8026</name>
</gene>
<dbReference type="OrthoDB" id="6278978at2759"/>